<dbReference type="Proteomes" id="UP000829354">
    <property type="component" value="Chromosome II"/>
</dbReference>
<sequence length="100" mass="10925">MVSLLDSRMVPSEKTPFATVCAGLWENIFSLSFLALFALFLSSTVSAGLIKRVKRQNYWGQPGVVNNMVSDPLVGGSTSLGWAQVPHVYSPMFSPVFGRK</sequence>
<organism evidence="2 3">
    <name type="scientific">Caenorhabditis briggsae</name>
    <dbReference type="NCBI Taxonomy" id="6238"/>
    <lineage>
        <taxon>Eukaryota</taxon>
        <taxon>Metazoa</taxon>
        <taxon>Ecdysozoa</taxon>
        <taxon>Nematoda</taxon>
        <taxon>Chromadorea</taxon>
        <taxon>Rhabditida</taxon>
        <taxon>Rhabditina</taxon>
        <taxon>Rhabditomorpha</taxon>
        <taxon>Rhabditoidea</taxon>
        <taxon>Rhabditidae</taxon>
        <taxon>Peloderinae</taxon>
        <taxon>Caenorhabditis</taxon>
    </lineage>
</organism>
<evidence type="ECO:0000313" key="3">
    <source>
        <dbReference type="Proteomes" id="UP000829354"/>
    </source>
</evidence>
<protein>
    <submittedName>
        <fullName evidence="2">Uncharacterized protein</fullName>
    </submittedName>
</protein>
<reference evidence="2 3" key="1">
    <citation type="submission" date="2022-04" db="EMBL/GenBank/DDBJ databases">
        <title>Chromosome-level reference genomes for two strains of Caenorhabditis briggsae: an improved platform for comparative genomics.</title>
        <authorList>
            <person name="Stevens L."/>
            <person name="Andersen E."/>
        </authorList>
    </citation>
    <scope>NUCLEOTIDE SEQUENCE [LARGE SCALE GENOMIC DNA]</scope>
    <source>
        <strain evidence="2">VX34</strain>
        <tissue evidence="2">Whole-organism</tissue>
    </source>
</reference>
<keyword evidence="1" id="KW-1133">Transmembrane helix</keyword>
<keyword evidence="1" id="KW-0812">Transmembrane</keyword>
<keyword evidence="1" id="KW-0472">Membrane</keyword>
<evidence type="ECO:0000256" key="1">
    <source>
        <dbReference type="SAM" id="Phobius"/>
    </source>
</evidence>
<accession>A0AAE9J8Y6</accession>
<gene>
    <name evidence="2" type="ORF">L5515_015600</name>
</gene>
<dbReference type="AlphaFoldDB" id="A0AAE9J8Y6"/>
<dbReference type="PANTHER" id="PTHR34602">
    <property type="entry name" value="NEMATODE SPECIFIC PEPTIDE FAMILY, GROUP E-RELATED"/>
    <property type="match status" value="1"/>
</dbReference>
<evidence type="ECO:0000313" key="2">
    <source>
        <dbReference type="EMBL" id="UMM20276.1"/>
    </source>
</evidence>
<name>A0AAE9J8Y6_CAEBR</name>
<dbReference type="Pfam" id="PF07203">
    <property type="entry name" value="DUF1412"/>
    <property type="match status" value="1"/>
</dbReference>
<dbReference type="EMBL" id="CP092621">
    <property type="protein sequence ID" value="UMM20276.1"/>
    <property type="molecule type" value="Genomic_DNA"/>
</dbReference>
<keyword evidence="3" id="KW-1185">Reference proteome</keyword>
<dbReference type="PANTHER" id="PTHR34602:SF2">
    <property type="entry name" value="NEMATODE SPECIFIC PEPTIDE FAMILY, GROUP E"/>
    <property type="match status" value="1"/>
</dbReference>
<proteinExistence type="predicted"/>
<feature type="transmembrane region" description="Helical" evidence="1">
    <location>
        <begin position="28"/>
        <end position="50"/>
    </location>
</feature>
<dbReference type="InterPro" id="IPR009853">
    <property type="entry name" value="DUF1412"/>
</dbReference>